<reference evidence="1" key="2">
    <citation type="submission" date="2019-10" db="EMBL/GenBank/DDBJ databases">
        <authorList>
            <consortium name="NCBI Pathogen Detection Project"/>
        </authorList>
    </citation>
    <scope>NUCLEOTIDE SEQUENCE</scope>
    <source>
        <strain evidence="1">09CEB371LM</strain>
    </source>
</reference>
<organism evidence="1">
    <name type="scientific">Listeria monocytogenes</name>
    <dbReference type="NCBI Taxonomy" id="1639"/>
    <lineage>
        <taxon>Bacteria</taxon>
        <taxon>Bacillati</taxon>
        <taxon>Bacillota</taxon>
        <taxon>Bacilli</taxon>
        <taxon>Bacillales</taxon>
        <taxon>Listeriaceae</taxon>
        <taxon>Listeria</taxon>
    </lineage>
</organism>
<dbReference type="RefSeq" id="WP_061092522.1">
    <property type="nucleotide sequence ID" value="NZ_FFGV01000003.1"/>
</dbReference>
<sequence length="77" mass="8897">MTLIFWTKNGQEMEFDLVENVEIDEKIITFDYYGEGEKRGVAFILNNLAGMAVEDENSESESKDGASWFKVYRGYVK</sequence>
<dbReference type="Proteomes" id="UP000840039">
    <property type="component" value="Unassembled WGS sequence"/>
</dbReference>
<evidence type="ECO:0000313" key="1">
    <source>
        <dbReference type="EMBL" id="HAA8052381.1"/>
    </source>
</evidence>
<proteinExistence type="predicted"/>
<name>A0A477XTA7_LISMN</name>
<dbReference type="AlphaFoldDB" id="A0A477XTA7"/>
<gene>
    <name evidence="1" type="ORF">GHH22_04335</name>
</gene>
<comment type="caution">
    <text evidence="1">The sequence shown here is derived from an EMBL/GenBank/DDBJ whole genome shotgun (WGS) entry which is preliminary data.</text>
</comment>
<reference evidence="1" key="1">
    <citation type="journal article" date="2018" name="Genome Biol.">
        <title>SKESA: strategic k-mer extension for scrupulous assemblies.</title>
        <authorList>
            <person name="Souvorov A."/>
            <person name="Agarwala R."/>
            <person name="Lipman D.J."/>
        </authorList>
    </citation>
    <scope>NUCLEOTIDE SEQUENCE [LARGE SCALE GENOMIC DNA]</scope>
    <source>
        <strain evidence="1">09CEB371LM</strain>
    </source>
</reference>
<dbReference type="EMBL" id="DAAEEB010000002">
    <property type="protein sequence ID" value="HAA8052381.1"/>
    <property type="molecule type" value="Genomic_DNA"/>
</dbReference>
<protein>
    <submittedName>
        <fullName evidence="1">Uncharacterized protein</fullName>
    </submittedName>
</protein>
<accession>A0A477XTA7</accession>